<name>A0A2G9G3E1_9LAMI</name>
<comment type="caution">
    <text evidence="4">The sequence shown here is derived from an EMBL/GenBank/DDBJ whole genome shotgun (WGS) entry which is preliminary data.</text>
</comment>
<protein>
    <recommendedName>
        <fullName evidence="3">LOB domain-containing protein</fullName>
    </recommendedName>
</protein>
<comment type="similarity">
    <text evidence="1">Belongs to the LOB domain-containing protein family.</text>
</comment>
<proteinExistence type="inferred from homology"/>
<dbReference type="InterPro" id="IPR004883">
    <property type="entry name" value="LOB"/>
</dbReference>
<gene>
    <name evidence="4" type="ORF">CDL12_27668</name>
</gene>
<feature type="domain" description="LOB" evidence="3">
    <location>
        <begin position="1"/>
        <end position="65"/>
    </location>
</feature>
<reference evidence="5" key="1">
    <citation type="journal article" date="2018" name="Gigascience">
        <title>Genome assembly of the Pink Ipe (Handroanthus impetiginosus, Bignoniaceae), a highly valued, ecologically keystone Neotropical timber forest tree.</title>
        <authorList>
            <person name="Silva-Junior O.B."/>
            <person name="Grattapaglia D."/>
            <person name="Novaes E."/>
            <person name="Collevatti R.G."/>
        </authorList>
    </citation>
    <scope>NUCLEOTIDE SEQUENCE [LARGE SCALE GENOMIC DNA]</scope>
    <source>
        <strain evidence="5">cv. UFG-1</strain>
    </source>
</reference>
<dbReference type="EMBL" id="NKXS01007340">
    <property type="protein sequence ID" value="PIM99832.1"/>
    <property type="molecule type" value="Genomic_DNA"/>
</dbReference>
<evidence type="ECO:0000313" key="4">
    <source>
        <dbReference type="EMBL" id="PIM99832.1"/>
    </source>
</evidence>
<dbReference type="PANTHER" id="PTHR31301">
    <property type="entry name" value="LOB DOMAIN-CONTAINING PROTEIN 4-RELATED"/>
    <property type="match status" value="1"/>
</dbReference>
<dbReference type="OrthoDB" id="778083at2759"/>
<dbReference type="Pfam" id="PF03195">
    <property type="entry name" value="LOB"/>
    <property type="match status" value="1"/>
</dbReference>
<evidence type="ECO:0000256" key="2">
    <source>
        <dbReference type="SAM" id="Coils"/>
    </source>
</evidence>
<evidence type="ECO:0000256" key="1">
    <source>
        <dbReference type="ARBA" id="ARBA00005474"/>
    </source>
</evidence>
<dbReference type="STRING" id="429701.A0A2G9G3E1"/>
<dbReference type="AlphaFoldDB" id="A0A2G9G3E1"/>
<keyword evidence="2" id="KW-0175">Coiled coil</keyword>
<dbReference type="Proteomes" id="UP000231279">
    <property type="component" value="Unassembled WGS sequence"/>
</dbReference>
<organism evidence="4 5">
    <name type="scientific">Handroanthus impetiginosus</name>
    <dbReference type="NCBI Taxonomy" id="429701"/>
    <lineage>
        <taxon>Eukaryota</taxon>
        <taxon>Viridiplantae</taxon>
        <taxon>Streptophyta</taxon>
        <taxon>Embryophyta</taxon>
        <taxon>Tracheophyta</taxon>
        <taxon>Spermatophyta</taxon>
        <taxon>Magnoliopsida</taxon>
        <taxon>eudicotyledons</taxon>
        <taxon>Gunneridae</taxon>
        <taxon>Pentapetalae</taxon>
        <taxon>asterids</taxon>
        <taxon>lamiids</taxon>
        <taxon>Lamiales</taxon>
        <taxon>Bignoniaceae</taxon>
        <taxon>Crescentiina</taxon>
        <taxon>Tabebuia alliance</taxon>
        <taxon>Handroanthus</taxon>
    </lineage>
</organism>
<dbReference type="PANTHER" id="PTHR31301:SF206">
    <property type="entry name" value="LOB DOMAIN-CONTAINING PROTEIN 1"/>
    <property type="match status" value="1"/>
</dbReference>
<keyword evidence="5" id="KW-1185">Reference proteome</keyword>
<accession>A0A2G9G3E1</accession>
<evidence type="ECO:0000259" key="3">
    <source>
        <dbReference type="PROSITE" id="PS50891"/>
    </source>
</evidence>
<evidence type="ECO:0000313" key="5">
    <source>
        <dbReference type="Proteomes" id="UP000231279"/>
    </source>
</evidence>
<sequence length="111" mass="12118">MIVASLGNIFTELPEDQRADAVNSMVYEANARLRDPIYGCTGAICYLQNQISELQAELAKAQAEILNMQCQNASLSEVISKQTLATQNGQENSNFLVDDGNLGVSWGSFWA</sequence>
<dbReference type="PROSITE" id="PS50891">
    <property type="entry name" value="LOB"/>
    <property type="match status" value="1"/>
</dbReference>
<feature type="coiled-coil region" evidence="2">
    <location>
        <begin position="51"/>
        <end position="78"/>
    </location>
</feature>